<keyword evidence="1" id="KW-0472">Membrane</keyword>
<keyword evidence="1" id="KW-0812">Transmembrane</keyword>
<comment type="caution">
    <text evidence="2">The sequence shown here is derived from an EMBL/GenBank/DDBJ whole genome shotgun (WGS) entry which is preliminary data.</text>
</comment>
<evidence type="ECO:0008006" key="4">
    <source>
        <dbReference type="Google" id="ProtNLM"/>
    </source>
</evidence>
<sequence>MRCNIFFSYKKNELNHLEYVCSRIEDKDFAERVNYNLRWYIYKARRSKALYYIFNSAVIVLPLVLSFLNSFYSKDKNTIIDLIITIIPISVSLLTSLSILFRFLDKWNSYRYTVSKANLFLDKYIDYQNHVDFDKVKANLHAEFSKIIGEENKKWIATQKNRNNVSDANKT</sequence>
<keyword evidence="1" id="KW-1133">Transmembrane helix</keyword>
<evidence type="ECO:0000256" key="1">
    <source>
        <dbReference type="SAM" id="Phobius"/>
    </source>
</evidence>
<dbReference type="AlphaFoldDB" id="A0A1Y4QAH0"/>
<evidence type="ECO:0000313" key="3">
    <source>
        <dbReference type="Proteomes" id="UP000196258"/>
    </source>
</evidence>
<dbReference type="RefSeq" id="WP_087257180.1">
    <property type="nucleotide sequence ID" value="NZ_CAUFBS010000003.1"/>
</dbReference>
<evidence type="ECO:0000313" key="2">
    <source>
        <dbReference type="EMBL" id="OUQ04649.1"/>
    </source>
</evidence>
<feature type="transmembrane region" description="Helical" evidence="1">
    <location>
        <begin position="78"/>
        <end position="101"/>
    </location>
</feature>
<dbReference type="Proteomes" id="UP000196258">
    <property type="component" value="Unassembled WGS sequence"/>
</dbReference>
<dbReference type="InterPro" id="IPR025325">
    <property type="entry name" value="DUF4231"/>
</dbReference>
<gene>
    <name evidence="2" type="ORF">B5E91_09695</name>
</gene>
<accession>A0A1Y4QAH0</accession>
<protein>
    <recommendedName>
        <fullName evidence="4">SMODS and SLOG-associating 2TM effector domain-containing protein</fullName>
    </recommendedName>
</protein>
<reference evidence="3" key="1">
    <citation type="submission" date="2017-04" db="EMBL/GenBank/DDBJ databases">
        <title>Function of individual gut microbiota members based on whole genome sequencing of pure cultures obtained from chicken caecum.</title>
        <authorList>
            <person name="Medvecky M."/>
            <person name="Cejkova D."/>
            <person name="Polansky O."/>
            <person name="Karasova D."/>
            <person name="Kubasova T."/>
            <person name="Cizek A."/>
            <person name="Rychlik I."/>
        </authorList>
    </citation>
    <scope>NUCLEOTIDE SEQUENCE [LARGE SCALE GENOMIC DNA]</scope>
    <source>
        <strain evidence="3">An149</strain>
    </source>
</reference>
<proteinExistence type="predicted"/>
<dbReference type="Pfam" id="PF14015">
    <property type="entry name" value="DUF4231"/>
    <property type="match status" value="1"/>
</dbReference>
<organism evidence="2 3">
    <name type="scientific">Thomasclavelia spiroformis</name>
    <dbReference type="NCBI Taxonomy" id="29348"/>
    <lineage>
        <taxon>Bacteria</taxon>
        <taxon>Bacillati</taxon>
        <taxon>Bacillota</taxon>
        <taxon>Erysipelotrichia</taxon>
        <taxon>Erysipelotrichales</taxon>
        <taxon>Coprobacillaceae</taxon>
        <taxon>Thomasclavelia</taxon>
    </lineage>
</organism>
<feature type="transmembrane region" description="Helical" evidence="1">
    <location>
        <begin position="49"/>
        <end position="72"/>
    </location>
</feature>
<dbReference type="NCBIfam" id="NF033634">
    <property type="entry name" value="SLATT_1"/>
    <property type="match status" value="1"/>
</dbReference>
<dbReference type="EMBL" id="NFLB01000010">
    <property type="protein sequence ID" value="OUQ04649.1"/>
    <property type="molecule type" value="Genomic_DNA"/>
</dbReference>
<name>A0A1Y4QAH0_9FIRM</name>